<evidence type="ECO:0000256" key="5">
    <source>
        <dbReference type="ARBA" id="ARBA00022989"/>
    </source>
</evidence>
<evidence type="ECO:0000313" key="10">
    <source>
        <dbReference type="Proteomes" id="UP000278792"/>
    </source>
</evidence>
<evidence type="ECO:0000256" key="6">
    <source>
        <dbReference type="ARBA" id="ARBA00023136"/>
    </source>
</evidence>
<comment type="subunit">
    <text evidence="7">The complex comprises the extracytoplasmic solute receptor protein and the two transmembrane proteins.</text>
</comment>
<accession>A0A3N3DRP3</accession>
<dbReference type="InterPro" id="IPR055348">
    <property type="entry name" value="DctQ"/>
</dbReference>
<dbReference type="RefSeq" id="WP_123783877.1">
    <property type="nucleotide sequence ID" value="NZ_RKIK01000157.1"/>
</dbReference>
<keyword evidence="2 7" id="KW-0813">Transport</keyword>
<evidence type="ECO:0000259" key="8">
    <source>
        <dbReference type="Pfam" id="PF04290"/>
    </source>
</evidence>
<dbReference type="EMBL" id="RKIK01000157">
    <property type="protein sequence ID" value="ROV57115.1"/>
    <property type="molecule type" value="Genomic_DNA"/>
</dbReference>
<dbReference type="GO" id="GO:0022857">
    <property type="term" value="F:transmembrane transporter activity"/>
    <property type="evidence" value="ECO:0007669"/>
    <property type="project" value="UniProtKB-UniRule"/>
</dbReference>
<comment type="similarity">
    <text evidence="7">Belongs to the TRAP transporter small permease family.</text>
</comment>
<comment type="caution">
    <text evidence="7">Lacks conserved residue(s) required for the propagation of feature annotation.</text>
</comment>
<name>A0A3N3DRP3_9VIBR</name>
<evidence type="ECO:0000256" key="3">
    <source>
        <dbReference type="ARBA" id="ARBA00022475"/>
    </source>
</evidence>
<proteinExistence type="inferred from homology"/>
<reference evidence="9 10" key="1">
    <citation type="submission" date="2018-11" db="EMBL/GenBank/DDBJ databases">
        <title>Vibrio ponticus strain CAIM 1751 pathogenic for the snapper Lutjanus guttatus.</title>
        <authorList>
            <person name="Soto-Rodriguez S."/>
            <person name="Lozano-Olvera R."/>
            <person name="Gomez-Gil B."/>
        </authorList>
    </citation>
    <scope>NUCLEOTIDE SEQUENCE [LARGE SCALE GENOMIC DNA]</scope>
    <source>
        <strain evidence="9 10">CAIM 1751</strain>
    </source>
</reference>
<keyword evidence="6 7" id="KW-0472">Membrane</keyword>
<dbReference type="AlphaFoldDB" id="A0A3N3DRP3"/>
<keyword evidence="7" id="KW-0997">Cell inner membrane</keyword>
<comment type="caution">
    <text evidence="9">The sequence shown here is derived from an EMBL/GenBank/DDBJ whole genome shotgun (WGS) entry which is preliminary data.</text>
</comment>
<comment type="subcellular location">
    <subcellularLocation>
        <location evidence="7">Cell inner membrane</location>
        <topology evidence="7">Multi-pass membrane protein</topology>
    </subcellularLocation>
    <subcellularLocation>
        <location evidence="1">Cell membrane</location>
        <topology evidence="1">Multi-pass membrane protein</topology>
    </subcellularLocation>
</comment>
<evidence type="ECO:0000256" key="2">
    <source>
        <dbReference type="ARBA" id="ARBA00022448"/>
    </source>
</evidence>
<feature type="domain" description="Tripartite ATP-independent periplasmic transporters DctQ component" evidence="8">
    <location>
        <begin position="8"/>
        <end position="45"/>
    </location>
</feature>
<feature type="transmembrane region" description="Helical" evidence="7">
    <location>
        <begin position="20"/>
        <end position="38"/>
    </location>
</feature>
<keyword evidence="3" id="KW-1003">Cell membrane</keyword>
<evidence type="ECO:0000313" key="9">
    <source>
        <dbReference type="EMBL" id="ROV57115.1"/>
    </source>
</evidence>
<protein>
    <recommendedName>
        <fullName evidence="7">TRAP transporter small permease protein</fullName>
    </recommendedName>
</protein>
<dbReference type="GO" id="GO:0005886">
    <property type="term" value="C:plasma membrane"/>
    <property type="evidence" value="ECO:0007669"/>
    <property type="project" value="UniProtKB-SubCell"/>
</dbReference>
<keyword evidence="4 7" id="KW-0812">Transmembrane</keyword>
<evidence type="ECO:0000256" key="1">
    <source>
        <dbReference type="ARBA" id="ARBA00004651"/>
    </source>
</evidence>
<comment type="function">
    <text evidence="7">Part of the tripartite ATP-independent periplasmic (TRAP) transport system.</text>
</comment>
<keyword evidence="5 7" id="KW-1133">Transmembrane helix</keyword>
<dbReference type="Pfam" id="PF04290">
    <property type="entry name" value="DctQ"/>
    <property type="match status" value="1"/>
</dbReference>
<gene>
    <name evidence="9" type="ORF">EGH82_23100</name>
</gene>
<dbReference type="Proteomes" id="UP000278792">
    <property type="component" value="Unassembled WGS sequence"/>
</dbReference>
<organism evidence="9 10">
    <name type="scientific">Vibrio ponticus</name>
    <dbReference type="NCBI Taxonomy" id="265668"/>
    <lineage>
        <taxon>Bacteria</taxon>
        <taxon>Pseudomonadati</taxon>
        <taxon>Pseudomonadota</taxon>
        <taxon>Gammaproteobacteria</taxon>
        <taxon>Vibrionales</taxon>
        <taxon>Vibrionaceae</taxon>
        <taxon>Vibrio</taxon>
    </lineage>
</organism>
<evidence type="ECO:0000256" key="4">
    <source>
        <dbReference type="ARBA" id="ARBA00022692"/>
    </source>
</evidence>
<sequence>MVMDLYSLGQTSPALGLPMWIVYLAGPAGFALTAFRLIQQMTQTFEELKAIQ</sequence>
<evidence type="ECO:0000256" key="7">
    <source>
        <dbReference type="RuleBase" id="RU369079"/>
    </source>
</evidence>